<evidence type="ECO:0000256" key="1">
    <source>
        <dbReference type="SAM" id="MobiDB-lite"/>
    </source>
</evidence>
<organism evidence="3 4">
    <name type="scientific">Phytophthora megakarya</name>
    <dbReference type="NCBI Taxonomy" id="4795"/>
    <lineage>
        <taxon>Eukaryota</taxon>
        <taxon>Sar</taxon>
        <taxon>Stramenopiles</taxon>
        <taxon>Oomycota</taxon>
        <taxon>Peronosporomycetes</taxon>
        <taxon>Peronosporales</taxon>
        <taxon>Peronosporaceae</taxon>
        <taxon>Phytophthora</taxon>
    </lineage>
</organism>
<evidence type="ECO:0000313" key="3">
    <source>
        <dbReference type="EMBL" id="OWZ02884.1"/>
    </source>
</evidence>
<dbReference type="AlphaFoldDB" id="A0A225VCP7"/>
<dbReference type="Proteomes" id="UP000198211">
    <property type="component" value="Unassembled WGS sequence"/>
</dbReference>
<feature type="signal peptide" evidence="2">
    <location>
        <begin position="1"/>
        <end position="19"/>
    </location>
</feature>
<keyword evidence="4" id="KW-1185">Reference proteome</keyword>
<evidence type="ECO:0000256" key="2">
    <source>
        <dbReference type="SAM" id="SignalP"/>
    </source>
</evidence>
<dbReference type="EMBL" id="NBNE01005878">
    <property type="protein sequence ID" value="OWZ02884.1"/>
    <property type="molecule type" value="Genomic_DNA"/>
</dbReference>
<evidence type="ECO:0008006" key="5">
    <source>
        <dbReference type="Google" id="ProtNLM"/>
    </source>
</evidence>
<feature type="region of interest" description="Disordered" evidence="1">
    <location>
        <begin position="51"/>
        <end position="127"/>
    </location>
</feature>
<evidence type="ECO:0000313" key="4">
    <source>
        <dbReference type="Proteomes" id="UP000198211"/>
    </source>
</evidence>
<dbReference type="OrthoDB" id="109143at2759"/>
<feature type="compositionally biased region" description="Polar residues" evidence="1">
    <location>
        <begin position="58"/>
        <end position="77"/>
    </location>
</feature>
<gene>
    <name evidence="3" type="ORF">PHMEG_00025478</name>
</gene>
<dbReference type="STRING" id="4795.A0A225VCP7"/>
<sequence>MKLLSTLAFVCLAIHFTLAEPERHLLRSGFDTPVKFSDLTDLTPSTSILPSGKGTKNVLRTDQTTTAGRSGLYSTKGGSKGVPSATDKVPSLIDGLGLPSPTTGSVKKAYEPATTDKSDIVAVDRTS</sequence>
<name>A0A225VCP7_9STRA</name>
<reference evidence="4" key="1">
    <citation type="submission" date="2017-03" db="EMBL/GenBank/DDBJ databases">
        <title>Phytopthora megakarya and P. palmivora, two closely related causual agents of cacao black pod achieved similar genome size and gene model numbers by different mechanisms.</title>
        <authorList>
            <person name="Ali S."/>
            <person name="Shao J."/>
            <person name="Larry D.J."/>
            <person name="Kronmiller B."/>
            <person name="Shen D."/>
            <person name="Strem M.D."/>
            <person name="Melnick R.L."/>
            <person name="Guiltinan M.J."/>
            <person name="Tyler B.M."/>
            <person name="Meinhardt L.W."/>
            <person name="Bailey B.A."/>
        </authorList>
    </citation>
    <scope>NUCLEOTIDE SEQUENCE [LARGE SCALE GENOMIC DNA]</scope>
    <source>
        <strain evidence="4">zdho120</strain>
    </source>
</reference>
<feature type="chain" id="PRO_5012149518" description="RxLR effector protein" evidence="2">
    <location>
        <begin position="20"/>
        <end position="127"/>
    </location>
</feature>
<protein>
    <recommendedName>
        <fullName evidence="5">RxLR effector protein</fullName>
    </recommendedName>
</protein>
<accession>A0A225VCP7</accession>
<keyword evidence="2" id="KW-0732">Signal</keyword>
<comment type="caution">
    <text evidence="3">The sequence shown here is derived from an EMBL/GenBank/DDBJ whole genome shotgun (WGS) entry which is preliminary data.</text>
</comment>
<proteinExistence type="predicted"/>
<feature type="compositionally biased region" description="Basic and acidic residues" evidence="1">
    <location>
        <begin position="108"/>
        <end position="119"/>
    </location>
</feature>